<feature type="compositionally biased region" description="Low complexity" evidence="1">
    <location>
        <begin position="45"/>
        <end position="70"/>
    </location>
</feature>
<evidence type="ECO:0000256" key="1">
    <source>
        <dbReference type="SAM" id="MobiDB-lite"/>
    </source>
</evidence>
<keyword evidence="3" id="KW-1185">Reference proteome</keyword>
<feature type="region of interest" description="Disordered" evidence="1">
    <location>
        <begin position="37"/>
        <end position="70"/>
    </location>
</feature>
<comment type="caution">
    <text evidence="2">The sequence shown here is derived from an EMBL/GenBank/DDBJ whole genome shotgun (WGS) entry which is preliminary data.</text>
</comment>
<name>A0A444ZPW3_ARAHY</name>
<dbReference type="EMBL" id="SDMP01000014">
    <property type="protein sequence ID" value="RYR16152.1"/>
    <property type="molecule type" value="Genomic_DNA"/>
</dbReference>
<protein>
    <submittedName>
        <fullName evidence="2">Uncharacterized protein</fullName>
    </submittedName>
</protein>
<sequence length="220" mass="24189">MMPTLGAPRSCAQQAIEHPNTALHGVQSDTAIIAPSRAGSCGEKQTTSTGTQDTQGPGTSTATGHSATSAPKLRYDGAKCWHPLKPSLKRISQVFKENYNKSWLSFDEEDDDTKKICWTEWRGSQPPTRYAPCHSQKGARPYWIPLEVLGELMRRWDTDAYRQLQVRNTAARKSTRGTSLHTAGGTTFPEASCQSTLTEKASCHIQHLTASVAEGKLKHH</sequence>
<dbReference type="AlphaFoldDB" id="A0A444ZPW3"/>
<gene>
    <name evidence="2" type="ORF">Ahy_B04g073092</name>
</gene>
<dbReference type="Proteomes" id="UP000289738">
    <property type="component" value="Chromosome B04"/>
</dbReference>
<organism evidence="2 3">
    <name type="scientific">Arachis hypogaea</name>
    <name type="common">Peanut</name>
    <dbReference type="NCBI Taxonomy" id="3818"/>
    <lineage>
        <taxon>Eukaryota</taxon>
        <taxon>Viridiplantae</taxon>
        <taxon>Streptophyta</taxon>
        <taxon>Embryophyta</taxon>
        <taxon>Tracheophyta</taxon>
        <taxon>Spermatophyta</taxon>
        <taxon>Magnoliopsida</taxon>
        <taxon>eudicotyledons</taxon>
        <taxon>Gunneridae</taxon>
        <taxon>Pentapetalae</taxon>
        <taxon>rosids</taxon>
        <taxon>fabids</taxon>
        <taxon>Fabales</taxon>
        <taxon>Fabaceae</taxon>
        <taxon>Papilionoideae</taxon>
        <taxon>50 kb inversion clade</taxon>
        <taxon>dalbergioids sensu lato</taxon>
        <taxon>Dalbergieae</taxon>
        <taxon>Pterocarpus clade</taxon>
        <taxon>Arachis</taxon>
    </lineage>
</organism>
<accession>A0A444ZPW3</accession>
<evidence type="ECO:0000313" key="2">
    <source>
        <dbReference type="EMBL" id="RYR16152.1"/>
    </source>
</evidence>
<proteinExistence type="predicted"/>
<evidence type="ECO:0000313" key="3">
    <source>
        <dbReference type="Proteomes" id="UP000289738"/>
    </source>
</evidence>
<reference evidence="2 3" key="1">
    <citation type="submission" date="2019-01" db="EMBL/GenBank/DDBJ databases">
        <title>Sequencing of cultivated peanut Arachis hypogaea provides insights into genome evolution and oil improvement.</title>
        <authorList>
            <person name="Chen X."/>
        </authorList>
    </citation>
    <scope>NUCLEOTIDE SEQUENCE [LARGE SCALE GENOMIC DNA]</scope>
    <source>
        <strain evidence="3">cv. Fuhuasheng</strain>
        <tissue evidence="2">Leaves</tissue>
    </source>
</reference>